<evidence type="ECO:0000313" key="7">
    <source>
        <dbReference type="Proteomes" id="UP000829196"/>
    </source>
</evidence>
<evidence type="ECO:0000256" key="5">
    <source>
        <dbReference type="ARBA" id="ARBA00022840"/>
    </source>
</evidence>
<keyword evidence="3" id="KW-0203">Cytokinin biosynthesis</keyword>
<comment type="similarity">
    <text evidence="1">Belongs to the IPP transferase family.</text>
</comment>
<dbReference type="PANTHER" id="PTHR11088">
    <property type="entry name" value="TRNA DIMETHYLALLYLTRANSFERASE"/>
    <property type="match status" value="1"/>
</dbReference>
<keyword evidence="4" id="KW-0547">Nucleotide-binding</keyword>
<dbReference type="Gene3D" id="3.40.50.300">
    <property type="entry name" value="P-loop containing nucleotide triphosphate hydrolases"/>
    <property type="match status" value="1"/>
</dbReference>
<dbReference type="Gene3D" id="1.10.287.890">
    <property type="entry name" value="Crystal structure of tRNA isopentenylpyrophosphate transferase (bh2366) domain"/>
    <property type="match status" value="1"/>
</dbReference>
<dbReference type="GO" id="GO:0005524">
    <property type="term" value="F:ATP binding"/>
    <property type="evidence" value="ECO:0007669"/>
    <property type="project" value="UniProtKB-KW"/>
</dbReference>
<dbReference type="SMR" id="A0A8T3A666"/>
<keyword evidence="7" id="KW-1185">Reference proteome</keyword>
<dbReference type="GO" id="GO:0006400">
    <property type="term" value="P:tRNA modification"/>
    <property type="evidence" value="ECO:0007669"/>
    <property type="project" value="TreeGrafter"/>
</dbReference>
<organism evidence="6 7">
    <name type="scientific">Dendrobium nobile</name>
    <name type="common">Orchid</name>
    <dbReference type="NCBI Taxonomy" id="94219"/>
    <lineage>
        <taxon>Eukaryota</taxon>
        <taxon>Viridiplantae</taxon>
        <taxon>Streptophyta</taxon>
        <taxon>Embryophyta</taxon>
        <taxon>Tracheophyta</taxon>
        <taxon>Spermatophyta</taxon>
        <taxon>Magnoliopsida</taxon>
        <taxon>Liliopsida</taxon>
        <taxon>Asparagales</taxon>
        <taxon>Orchidaceae</taxon>
        <taxon>Epidendroideae</taxon>
        <taxon>Malaxideae</taxon>
        <taxon>Dendrobiinae</taxon>
        <taxon>Dendrobium</taxon>
    </lineage>
</organism>
<accession>A0A8T3A666</accession>
<dbReference type="GO" id="GO:0009691">
    <property type="term" value="P:cytokinin biosynthetic process"/>
    <property type="evidence" value="ECO:0007669"/>
    <property type="project" value="UniProtKB-KW"/>
</dbReference>
<keyword evidence="2" id="KW-0808">Transferase</keyword>
<evidence type="ECO:0000256" key="2">
    <source>
        <dbReference type="ARBA" id="ARBA00022679"/>
    </source>
</evidence>
<dbReference type="InterPro" id="IPR027417">
    <property type="entry name" value="P-loop_NTPase"/>
</dbReference>
<keyword evidence="5" id="KW-0067">ATP-binding</keyword>
<dbReference type="Pfam" id="PF01715">
    <property type="entry name" value="IPPT"/>
    <property type="match status" value="2"/>
</dbReference>
<evidence type="ECO:0000256" key="3">
    <source>
        <dbReference type="ARBA" id="ARBA00022712"/>
    </source>
</evidence>
<dbReference type="InterPro" id="IPR018022">
    <property type="entry name" value="IPT"/>
</dbReference>
<evidence type="ECO:0000256" key="4">
    <source>
        <dbReference type="ARBA" id="ARBA00022741"/>
    </source>
</evidence>
<dbReference type="OrthoDB" id="775260at2759"/>
<gene>
    <name evidence="6" type="ORF">KFK09_025878</name>
</gene>
<dbReference type="HAMAP" id="MF_00185">
    <property type="entry name" value="IPP_trans"/>
    <property type="match status" value="1"/>
</dbReference>
<comment type="caution">
    <text evidence="6">The sequence shown here is derived from an EMBL/GenBank/DDBJ whole genome shotgun (WGS) entry which is preliminary data.</text>
</comment>
<reference evidence="6" key="1">
    <citation type="journal article" date="2022" name="Front. Genet.">
        <title>Chromosome-Scale Assembly of the Dendrobium nobile Genome Provides Insights Into the Molecular Mechanism of the Biosynthesis of the Medicinal Active Ingredient of Dendrobium.</title>
        <authorList>
            <person name="Xu Q."/>
            <person name="Niu S.-C."/>
            <person name="Li K.-L."/>
            <person name="Zheng P.-J."/>
            <person name="Zhang X.-J."/>
            <person name="Jia Y."/>
            <person name="Liu Y."/>
            <person name="Niu Y.-X."/>
            <person name="Yu L.-H."/>
            <person name="Chen D.-F."/>
            <person name="Zhang G.-Q."/>
        </authorList>
    </citation>
    <scope>NUCLEOTIDE SEQUENCE</scope>
    <source>
        <tissue evidence="6">Leaf</tissue>
    </source>
</reference>
<protein>
    <submittedName>
        <fullName evidence="6">Uncharacterized protein</fullName>
    </submittedName>
</protein>
<dbReference type="SUPFAM" id="SSF52540">
    <property type="entry name" value="P-loop containing nucleoside triphosphate hydrolases"/>
    <property type="match status" value="1"/>
</dbReference>
<dbReference type="AlphaFoldDB" id="A0A8T3A666"/>
<dbReference type="GO" id="GO:0052381">
    <property type="term" value="F:tRNA dimethylallyltransferase activity"/>
    <property type="evidence" value="ECO:0007669"/>
    <property type="project" value="InterPro"/>
</dbReference>
<proteinExistence type="inferred from homology"/>
<evidence type="ECO:0000256" key="1">
    <source>
        <dbReference type="ARBA" id="ARBA00005842"/>
    </source>
</evidence>
<dbReference type="EMBL" id="JAGYWB010000018">
    <property type="protein sequence ID" value="KAI0491618.1"/>
    <property type="molecule type" value="Genomic_DNA"/>
</dbReference>
<dbReference type="GO" id="GO:0005739">
    <property type="term" value="C:mitochondrion"/>
    <property type="evidence" value="ECO:0007669"/>
    <property type="project" value="TreeGrafter"/>
</dbReference>
<evidence type="ECO:0000313" key="6">
    <source>
        <dbReference type="EMBL" id="KAI0491618.1"/>
    </source>
</evidence>
<dbReference type="PANTHER" id="PTHR11088:SF86">
    <property type="entry name" value="ADENYLATE ISOPENTENYLTRANSFERASE 4-RELATED"/>
    <property type="match status" value="1"/>
</dbReference>
<dbReference type="Proteomes" id="UP000829196">
    <property type="component" value="Unassembled WGS sequence"/>
</dbReference>
<sequence length="338" mass="36582">MRFSFLRGGGISGGGLIPTFQWAITAIGERGGGMGLAADTRVRCQRGRGKKDVVVVIMGATGTGKSKLSIDVAERFSGEVVNADKIQVYRGLDVTTNKMPIPDRRGVPHHLLGALDPAAGELPAAGFRSLASDAVEAITTRGKIPVIAGGSNSYIHAMMVNGYDPRIDPFAGAPAGRHRLRYRSCLLWVDVEAAVLEKHLDRRVDEMVGLGMVEELEKYFARGDGDRHPGLGKAIGVPEFTEYFRRRTASAYEDAIMAIKENTRRLAEEQVRKIKRLGEMGWPLQRVDATATVAARLAGDGSAAQAAAWERDVLCPSLRAVERFLEDRLDASAATQVI</sequence>
<dbReference type="InterPro" id="IPR039657">
    <property type="entry name" value="Dimethylallyltransferase"/>
</dbReference>
<name>A0A8T3A666_DENNO</name>